<dbReference type="RefSeq" id="WP_168659673.1">
    <property type="nucleotide sequence ID" value="NZ_CP051180.1"/>
</dbReference>
<dbReference type="EMBL" id="CP051180">
    <property type="protein sequence ID" value="QIZ76411.1"/>
    <property type="molecule type" value="Genomic_DNA"/>
</dbReference>
<gene>
    <name evidence="2" type="ORF">HER31_05775</name>
</gene>
<keyword evidence="3" id="KW-1185">Reference proteome</keyword>
<dbReference type="Proteomes" id="UP000501602">
    <property type="component" value="Chromosome"/>
</dbReference>
<evidence type="ECO:0000313" key="2">
    <source>
        <dbReference type="EMBL" id="QIZ76411.1"/>
    </source>
</evidence>
<sequence>MVRLIGLLWLVVATAASAVEMSRQQQTLLLSLVGDWHGTMELVDQQGKSQQQQTRLRVKARQDMRSLSIERHFRHIDQTDSLVISSLGQPAKMVYRSRDNEQTFYSRTSNMQVLSADSWVLVQEHQAIEQHRPATVRFTLQRNGSELSSTKEIDFADDKYTFWQVRYKSRYQQLNPTQ</sequence>
<protein>
    <recommendedName>
        <fullName evidence="4">DUF1579 domain-containing protein</fullName>
    </recommendedName>
</protein>
<evidence type="ECO:0000256" key="1">
    <source>
        <dbReference type="SAM" id="SignalP"/>
    </source>
</evidence>
<organism evidence="2 3">
    <name type="scientific">Ferrimonas lipolytica</name>
    <dbReference type="NCBI Taxonomy" id="2724191"/>
    <lineage>
        <taxon>Bacteria</taxon>
        <taxon>Pseudomonadati</taxon>
        <taxon>Pseudomonadota</taxon>
        <taxon>Gammaproteobacteria</taxon>
        <taxon>Alteromonadales</taxon>
        <taxon>Ferrimonadaceae</taxon>
        <taxon>Ferrimonas</taxon>
    </lineage>
</organism>
<evidence type="ECO:0008006" key="4">
    <source>
        <dbReference type="Google" id="ProtNLM"/>
    </source>
</evidence>
<name>A0A6H1UBH7_9GAMM</name>
<accession>A0A6H1UBH7</accession>
<dbReference type="AlphaFoldDB" id="A0A6H1UBH7"/>
<evidence type="ECO:0000313" key="3">
    <source>
        <dbReference type="Proteomes" id="UP000501602"/>
    </source>
</evidence>
<proteinExistence type="predicted"/>
<dbReference type="KEGG" id="fes:HER31_05775"/>
<feature type="signal peptide" evidence="1">
    <location>
        <begin position="1"/>
        <end position="18"/>
    </location>
</feature>
<keyword evidence="1" id="KW-0732">Signal</keyword>
<reference evidence="2 3" key="1">
    <citation type="submission" date="2020-04" db="EMBL/GenBank/DDBJ databases">
        <title>Ferrimonas sp. S7 isolated from sea water.</title>
        <authorList>
            <person name="Bae S.S."/>
            <person name="Baek K."/>
        </authorList>
    </citation>
    <scope>NUCLEOTIDE SEQUENCE [LARGE SCALE GENOMIC DNA]</scope>
    <source>
        <strain evidence="2 3">S7</strain>
    </source>
</reference>
<feature type="chain" id="PRO_5026258347" description="DUF1579 domain-containing protein" evidence="1">
    <location>
        <begin position="19"/>
        <end position="178"/>
    </location>
</feature>